<evidence type="ECO:0000313" key="4">
    <source>
        <dbReference type="EMBL" id="NUW41321.1"/>
    </source>
</evidence>
<dbReference type="GO" id="GO:0000976">
    <property type="term" value="F:transcription cis-regulatory region binding"/>
    <property type="evidence" value="ECO:0007669"/>
    <property type="project" value="TreeGrafter"/>
</dbReference>
<evidence type="ECO:0000256" key="1">
    <source>
        <dbReference type="ARBA" id="ARBA00023125"/>
    </source>
</evidence>
<dbReference type="InterPro" id="IPR001647">
    <property type="entry name" value="HTH_TetR"/>
</dbReference>
<dbReference type="AlphaFoldDB" id="A0A7Y6INA2"/>
<dbReference type="RefSeq" id="WP_175600835.1">
    <property type="nucleotide sequence ID" value="NZ_JABWGO010000002.1"/>
</dbReference>
<gene>
    <name evidence="4" type="ORF">HT134_14400</name>
</gene>
<accession>A0A7Y6INA2</accession>
<keyword evidence="1 2" id="KW-0238">DNA-binding</keyword>
<dbReference type="SUPFAM" id="SSF46689">
    <property type="entry name" value="Homeodomain-like"/>
    <property type="match status" value="1"/>
</dbReference>
<keyword evidence="5" id="KW-1185">Reference proteome</keyword>
<dbReference type="PROSITE" id="PS50977">
    <property type="entry name" value="HTH_TETR_2"/>
    <property type="match status" value="1"/>
</dbReference>
<dbReference type="PANTHER" id="PTHR30055:SF226">
    <property type="entry name" value="HTH-TYPE TRANSCRIPTIONAL REGULATOR PKSA"/>
    <property type="match status" value="1"/>
</dbReference>
<organism evidence="4 5">
    <name type="scientific">Nonomuraea rhodomycinica</name>
    <dbReference type="NCBI Taxonomy" id="1712872"/>
    <lineage>
        <taxon>Bacteria</taxon>
        <taxon>Bacillati</taxon>
        <taxon>Actinomycetota</taxon>
        <taxon>Actinomycetes</taxon>
        <taxon>Streptosporangiales</taxon>
        <taxon>Streptosporangiaceae</taxon>
        <taxon>Nonomuraea</taxon>
    </lineage>
</organism>
<dbReference type="SUPFAM" id="SSF48498">
    <property type="entry name" value="Tetracyclin repressor-like, C-terminal domain"/>
    <property type="match status" value="1"/>
</dbReference>
<feature type="domain" description="HTH tetR-type" evidence="3">
    <location>
        <begin position="1"/>
        <end position="61"/>
    </location>
</feature>
<dbReference type="InterPro" id="IPR050109">
    <property type="entry name" value="HTH-type_TetR-like_transc_reg"/>
</dbReference>
<sequence length="187" mass="20849">MSRRQELADVAITLLASEGMRGLTHRAVDRAAELPQGSTSYYFRTRQALLRATVERLAEHTASELSTLHLRAELPTGSADDLVEAVAELVDQWLTTSRDRQLARYELSLEATRRPELREVLVASRARVRGVVTRLLDRAGVRDADLRADDLMAYADGLIFDCLVNHPGEAVDLRPKFRALLATVGRD</sequence>
<reference evidence="4 5" key="1">
    <citation type="submission" date="2020-06" db="EMBL/GenBank/DDBJ databases">
        <authorList>
            <person name="Chanama M."/>
        </authorList>
    </citation>
    <scope>NUCLEOTIDE SEQUENCE [LARGE SCALE GENOMIC DNA]</scope>
    <source>
        <strain evidence="4 5">TBRC6557</strain>
    </source>
</reference>
<dbReference type="Proteomes" id="UP000546126">
    <property type="component" value="Unassembled WGS sequence"/>
</dbReference>
<dbReference type="InterPro" id="IPR041583">
    <property type="entry name" value="TetR_C_31"/>
</dbReference>
<protein>
    <submittedName>
        <fullName evidence="4">TetR family transcriptional regulator</fullName>
    </submittedName>
</protein>
<dbReference type="PANTHER" id="PTHR30055">
    <property type="entry name" value="HTH-TYPE TRANSCRIPTIONAL REGULATOR RUTR"/>
    <property type="match status" value="1"/>
</dbReference>
<name>A0A7Y6INA2_9ACTN</name>
<evidence type="ECO:0000313" key="5">
    <source>
        <dbReference type="Proteomes" id="UP000546126"/>
    </source>
</evidence>
<dbReference type="Gene3D" id="1.10.357.10">
    <property type="entry name" value="Tetracycline Repressor, domain 2"/>
    <property type="match status" value="1"/>
</dbReference>
<dbReference type="EMBL" id="JABWGO010000002">
    <property type="protein sequence ID" value="NUW41321.1"/>
    <property type="molecule type" value="Genomic_DNA"/>
</dbReference>
<dbReference type="InterPro" id="IPR036271">
    <property type="entry name" value="Tet_transcr_reg_TetR-rel_C_sf"/>
</dbReference>
<evidence type="ECO:0000259" key="3">
    <source>
        <dbReference type="PROSITE" id="PS50977"/>
    </source>
</evidence>
<feature type="DNA-binding region" description="H-T-H motif" evidence="2">
    <location>
        <begin position="24"/>
        <end position="43"/>
    </location>
</feature>
<dbReference type="GO" id="GO:0003700">
    <property type="term" value="F:DNA-binding transcription factor activity"/>
    <property type="evidence" value="ECO:0007669"/>
    <property type="project" value="TreeGrafter"/>
</dbReference>
<dbReference type="Pfam" id="PF17940">
    <property type="entry name" value="TetR_C_31"/>
    <property type="match status" value="1"/>
</dbReference>
<comment type="caution">
    <text evidence="4">The sequence shown here is derived from an EMBL/GenBank/DDBJ whole genome shotgun (WGS) entry which is preliminary data.</text>
</comment>
<dbReference type="InterPro" id="IPR009057">
    <property type="entry name" value="Homeodomain-like_sf"/>
</dbReference>
<evidence type="ECO:0000256" key="2">
    <source>
        <dbReference type="PROSITE-ProRule" id="PRU00335"/>
    </source>
</evidence>
<proteinExistence type="predicted"/>